<dbReference type="InterPro" id="IPR031328">
    <property type="entry name" value="Ephrin"/>
</dbReference>
<evidence type="ECO:0000256" key="2">
    <source>
        <dbReference type="ARBA" id="ARBA00022729"/>
    </source>
</evidence>
<dbReference type="Proteomes" id="UP000287033">
    <property type="component" value="Unassembled WGS sequence"/>
</dbReference>
<dbReference type="InterPro" id="IPR008972">
    <property type="entry name" value="Cupredoxin"/>
</dbReference>
<keyword evidence="5" id="KW-0325">Glycoprotein</keyword>
<comment type="caution">
    <text evidence="10">The sequence shown here is derived from an EMBL/GenBank/DDBJ whole genome shotgun (WGS) entry which is preliminary data.</text>
</comment>
<keyword evidence="3 8" id="KW-0472">Membrane</keyword>
<dbReference type="GO" id="GO:0007411">
    <property type="term" value="P:axon guidance"/>
    <property type="evidence" value="ECO:0007669"/>
    <property type="project" value="TreeGrafter"/>
</dbReference>
<keyword evidence="4" id="KW-1015">Disulfide bond</keyword>
<evidence type="ECO:0000256" key="1">
    <source>
        <dbReference type="ARBA" id="ARBA00004370"/>
    </source>
</evidence>
<evidence type="ECO:0000256" key="6">
    <source>
        <dbReference type="ARBA" id="ARBA00040413"/>
    </source>
</evidence>
<dbReference type="PRINTS" id="PR01347">
    <property type="entry name" value="EPHRIN"/>
</dbReference>
<evidence type="ECO:0000313" key="11">
    <source>
        <dbReference type="Proteomes" id="UP000287033"/>
    </source>
</evidence>
<comment type="subcellular location">
    <subcellularLocation>
        <location evidence="1">Membrane</location>
    </subcellularLocation>
</comment>
<organism evidence="10 11">
    <name type="scientific">Chiloscyllium punctatum</name>
    <name type="common">Brownbanded bambooshark</name>
    <name type="synonym">Hemiscyllium punctatum</name>
    <dbReference type="NCBI Taxonomy" id="137246"/>
    <lineage>
        <taxon>Eukaryota</taxon>
        <taxon>Metazoa</taxon>
        <taxon>Chordata</taxon>
        <taxon>Craniata</taxon>
        <taxon>Vertebrata</taxon>
        <taxon>Chondrichthyes</taxon>
        <taxon>Elasmobranchii</taxon>
        <taxon>Galeomorphii</taxon>
        <taxon>Galeoidea</taxon>
        <taxon>Orectolobiformes</taxon>
        <taxon>Hemiscylliidae</taxon>
        <taxon>Chiloscyllium</taxon>
    </lineage>
</organism>
<dbReference type="GO" id="GO:0005886">
    <property type="term" value="C:plasma membrane"/>
    <property type="evidence" value="ECO:0007669"/>
    <property type="project" value="TreeGrafter"/>
</dbReference>
<accession>A0A401T8G2</accession>
<protein>
    <recommendedName>
        <fullName evidence="6">Ephrin-A1</fullName>
    </recommendedName>
</protein>
<comment type="caution">
    <text evidence="7">Lacks conserved residue(s) required for the propagation of feature annotation.</text>
</comment>
<dbReference type="EMBL" id="BEZZ01010101">
    <property type="protein sequence ID" value="GCC38938.1"/>
    <property type="molecule type" value="Genomic_DNA"/>
</dbReference>
<evidence type="ECO:0000256" key="5">
    <source>
        <dbReference type="ARBA" id="ARBA00023180"/>
    </source>
</evidence>
<evidence type="ECO:0000256" key="7">
    <source>
        <dbReference type="PROSITE-ProRule" id="PRU00884"/>
    </source>
</evidence>
<dbReference type="SUPFAM" id="SSF49503">
    <property type="entry name" value="Cupredoxins"/>
    <property type="match status" value="1"/>
</dbReference>
<gene>
    <name evidence="10" type="ORF">chiPu_0022689</name>
</gene>
<name>A0A401T8G2_CHIPU</name>
<proteinExistence type="inferred from homology"/>
<dbReference type="PROSITE" id="PS51551">
    <property type="entry name" value="EPHRIN_RBD_2"/>
    <property type="match status" value="1"/>
</dbReference>
<dbReference type="GO" id="GO:0046875">
    <property type="term" value="F:ephrin receptor binding"/>
    <property type="evidence" value="ECO:0007669"/>
    <property type="project" value="TreeGrafter"/>
</dbReference>
<evidence type="ECO:0000256" key="4">
    <source>
        <dbReference type="ARBA" id="ARBA00023157"/>
    </source>
</evidence>
<evidence type="ECO:0000256" key="3">
    <source>
        <dbReference type="ARBA" id="ARBA00023136"/>
    </source>
</evidence>
<reference evidence="10 11" key="1">
    <citation type="journal article" date="2018" name="Nat. Ecol. Evol.">
        <title>Shark genomes provide insights into elasmobranch evolution and the origin of vertebrates.</title>
        <authorList>
            <person name="Hara Y"/>
            <person name="Yamaguchi K"/>
            <person name="Onimaru K"/>
            <person name="Kadota M"/>
            <person name="Koyanagi M"/>
            <person name="Keeley SD"/>
            <person name="Tatsumi K"/>
            <person name="Tanaka K"/>
            <person name="Motone F"/>
            <person name="Kageyama Y"/>
            <person name="Nozu R"/>
            <person name="Adachi N"/>
            <person name="Nishimura O"/>
            <person name="Nakagawa R"/>
            <person name="Tanegashima C"/>
            <person name="Kiyatake I"/>
            <person name="Matsumoto R"/>
            <person name="Murakumo K"/>
            <person name="Nishida K"/>
            <person name="Terakita A"/>
            <person name="Kuratani S"/>
            <person name="Sato K"/>
            <person name="Hyodo S Kuraku.S."/>
        </authorList>
    </citation>
    <scope>NUCLEOTIDE SEQUENCE [LARGE SCALE GENOMIC DNA]</scope>
</reference>
<dbReference type="Pfam" id="PF00812">
    <property type="entry name" value="Ephrin"/>
    <property type="match status" value="1"/>
</dbReference>
<dbReference type="Gene3D" id="2.60.40.420">
    <property type="entry name" value="Cupredoxins - blue copper proteins"/>
    <property type="match status" value="1"/>
</dbReference>
<sequence length="284" mass="32439">LPLRPTNPRGGLFAYPQACRRPITGWRGGKQLRTQAGVQRGLFLKPGPAATSFLNPFAQRYLDLFSSLPPRLQQPDFTIELRPNDYLDINCPHYQEPTARSNSVERYTLYLVNREDYDSCEPKSKDQVRWECKKPHAIHGPERFSEKFQRYTPFSLGKEFKPGHYYYYICEYRTGDANVSRPLHRPELLVRQGWWQGGRGKRNLLSLPAKPVHHHGEQCLRARVYVCCKRGTDVRLRSHATQPSLPADEPGVDLPSIQKSTGSSRALVASLGLTLLLMLSILLL</sequence>
<dbReference type="InterPro" id="IPR001799">
    <property type="entry name" value="Ephrin_RBD"/>
</dbReference>
<evidence type="ECO:0000259" key="9">
    <source>
        <dbReference type="PROSITE" id="PS51551"/>
    </source>
</evidence>
<dbReference type="STRING" id="137246.A0A401T8G2"/>
<dbReference type="PANTHER" id="PTHR11304">
    <property type="entry name" value="EPHRIN"/>
    <property type="match status" value="1"/>
</dbReference>
<keyword evidence="2" id="KW-0732">Signal</keyword>
<comment type="similarity">
    <text evidence="7 8">Belongs to the ephrin family.</text>
</comment>
<evidence type="ECO:0000313" key="10">
    <source>
        <dbReference type="EMBL" id="GCC38938.1"/>
    </source>
</evidence>
<feature type="non-terminal residue" evidence="10">
    <location>
        <position position="1"/>
    </location>
</feature>
<keyword evidence="11" id="KW-1185">Reference proteome</keyword>
<dbReference type="PANTHER" id="PTHR11304:SF19">
    <property type="entry name" value="EPHRIN-A1"/>
    <property type="match status" value="1"/>
</dbReference>
<dbReference type="AlphaFoldDB" id="A0A401T8G2"/>
<evidence type="ECO:0000256" key="8">
    <source>
        <dbReference type="RuleBase" id="RU004375"/>
    </source>
</evidence>
<dbReference type="OMA" id="MDLVWIA"/>
<feature type="domain" description="Ephrin RBD" evidence="9">
    <location>
        <begin position="58"/>
        <end position="211"/>
    </location>
</feature>
<dbReference type="OrthoDB" id="8774972at2759"/>
<dbReference type="GO" id="GO:0048013">
    <property type="term" value="P:ephrin receptor signaling pathway"/>
    <property type="evidence" value="ECO:0007669"/>
    <property type="project" value="TreeGrafter"/>
</dbReference>